<dbReference type="HOGENOM" id="CLU_1255958_0_0_1"/>
<accession>Q6BUZ1</accession>
<dbReference type="Proteomes" id="UP000000599">
    <property type="component" value="Chromosome C"/>
</dbReference>
<evidence type="ECO:0000313" key="4">
    <source>
        <dbReference type="Proteomes" id="UP000000599"/>
    </source>
</evidence>
<keyword evidence="4" id="KW-1185">Reference proteome</keyword>
<protein>
    <submittedName>
        <fullName evidence="3">DEHA2C06776p</fullName>
    </submittedName>
</protein>
<evidence type="ECO:0000259" key="2">
    <source>
        <dbReference type="Pfam" id="PF19259"/>
    </source>
</evidence>
<dbReference type="InParanoid" id="Q6BUZ1"/>
<evidence type="ECO:0000256" key="1">
    <source>
        <dbReference type="SAM" id="Coils"/>
    </source>
</evidence>
<dbReference type="GeneID" id="2899993"/>
<name>Q6BUZ1_DEBHA</name>
<dbReference type="KEGG" id="dha:DEHA2C06776g"/>
<dbReference type="InterPro" id="IPR045358">
    <property type="entry name" value="Ty3_capsid"/>
</dbReference>
<reference evidence="3 4" key="1">
    <citation type="journal article" date="2004" name="Nature">
        <title>Genome evolution in yeasts.</title>
        <authorList>
            <consortium name="Genolevures"/>
            <person name="Dujon B."/>
            <person name="Sherman D."/>
            <person name="Fischer G."/>
            <person name="Durrens P."/>
            <person name="Casaregola S."/>
            <person name="Lafontaine I."/>
            <person name="de Montigny J."/>
            <person name="Marck C."/>
            <person name="Neuveglise C."/>
            <person name="Talla E."/>
            <person name="Goffard N."/>
            <person name="Frangeul L."/>
            <person name="Aigle M."/>
            <person name="Anthouard V."/>
            <person name="Babour A."/>
            <person name="Barbe V."/>
            <person name="Barnay S."/>
            <person name="Blanchin S."/>
            <person name="Beckerich J.M."/>
            <person name="Beyne E."/>
            <person name="Bleykasten C."/>
            <person name="Boisrame A."/>
            <person name="Boyer J."/>
            <person name="Cattolico L."/>
            <person name="Confanioleri F."/>
            <person name="de Daruvar A."/>
            <person name="Despons L."/>
            <person name="Fabre E."/>
            <person name="Fairhead C."/>
            <person name="Ferry-Dumazet H."/>
            <person name="Groppi A."/>
            <person name="Hantraye F."/>
            <person name="Hennequin C."/>
            <person name="Jauniaux N."/>
            <person name="Joyet P."/>
            <person name="Kachouri R."/>
            <person name="Kerrest A."/>
            <person name="Koszul R."/>
            <person name="Lemaire M."/>
            <person name="Lesur I."/>
            <person name="Ma L."/>
            <person name="Muller H."/>
            <person name="Nicaud J.M."/>
            <person name="Nikolski M."/>
            <person name="Oztas S."/>
            <person name="Ozier-Kalogeropoulos O."/>
            <person name="Pellenz S."/>
            <person name="Potier S."/>
            <person name="Richard G.F."/>
            <person name="Straub M.L."/>
            <person name="Suleau A."/>
            <person name="Swennene D."/>
            <person name="Tekaia F."/>
            <person name="Wesolowski-Louvel M."/>
            <person name="Westhof E."/>
            <person name="Wirth B."/>
            <person name="Zeniou-Meyer M."/>
            <person name="Zivanovic I."/>
            <person name="Bolotin-Fukuhara M."/>
            <person name="Thierry A."/>
            <person name="Bouchier C."/>
            <person name="Caudron B."/>
            <person name="Scarpelli C."/>
            <person name="Gaillardin C."/>
            <person name="Weissenbach J."/>
            <person name="Wincker P."/>
            <person name="Souciet J.L."/>
        </authorList>
    </citation>
    <scope>NUCLEOTIDE SEQUENCE [LARGE SCALE GENOMIC DNA]</scope>
    <source>
        <strain evidence="4">ATCC 36239 / CBS 767 / BCRC 21394 / JCM 1990 / NBRC 0083 / IGC 2968</strain>
    </source>
</reference>
<feature type="domain" description="Ty3 transposon capsid-like protein" evidence="2">
    <location>
        <begin position="56"/>
        <end position="213"/>
    </location>
</feature>
<dbReference type="VEuPathDB" id="FungiDB:DEHA2C06776g"/>
<feature type="coiled-coil region" evidence="1">
    <location>
        <begin position="21"/>
        <end position="50"/>
    </location>
</feature>
<organism evidence="3 4">
    <name type="scientific">Debaryomyces hansenii (strain ATCC 36239 / CBS 767 / BCRC 21394 / JCM 1990 / NBRC 0083 / IGC 2968)</name>
    <name type="common">Yeast</name>
    <name type="synonym">Torulaspora hansenii</name>
    <dbReference type="NCBI Taxonomy" id="284592"/>
    <lineage>
        <taxon>Eukaryota</taxon>
        <taxon>Fungi</taxon>
        <taxon>Dikarya</taxon>
        <taxon>Ascomycota</taxon>
        <taxon>Saccharomycotina</taxon>
        <taxon>Pichiomycetes</taxon>
        <taxon>Debaryomycetaceae</taxon>
        <taxon>Debaryomyces</taxon>
    </lineage>
</organism>
<dbReference type="OrthoDB" id="5600552at2759"/>
<dbReference type="STRING" id="284592.Q6BUZ1"/>
<dbReference type="FunCoup" id="Q6BUZ1">
    <property type="interactions" value="31"/>
</dbReference>
<dbReference type="Pfam" id="PF19259">
    <property type="entry name" value="Ty3_capsid"/>
    <property type="match status" value="1"/>
</dbReference>
<proteinExistence type="predicted"/>
<dbReference type="EMBL" id="CR382135">
    <property type="protein sequence ID" value="CAG86036.1"/>
    <property type="molecule type" value="Genomic_DNA"/>
</dbReference>
<sequence>MYIDILHEAIEALWIENKVMRNELEKERELQRKERKRELEIAKKETLEREAKLFLQNTKVTYSGSRNLYRIKHFSEEILLISENFELDDRQLIIIAGRNMTGRAKIWFNEHTAREESQSETFDQFIQALELQFSEEYDTHVQFTKLLNLRQIGKVSTFNNNFDELLEKLPSDYFSEEAKLLLYLTKLGKVTKKQVNSKKPTSLSAAKRFAVEYGDTHNNS</sequence>
<evidence type="ECO:0000313" key="3">
    <source>
        <dbReference type="EMBL" id="CAG86036.1"/>
    </source>
</evidence>
<keyword evidence="1" id="KW-0175">Coiled coil</keyword>
<dbReference type="AlphaFoldDB" id="Q6BUZ1"/>
<dbReference type="eggNOG" id="KOG0017">
    <property type="taxonomic scope" value="Eukaryota"/>
</dbReference>
<dbReference type="RefSeq" id="XP_457978.1">
    <property type="nucleotide sequence ID" value="XM_457978.1"/>
</dbReference>
<gene>
    <name evidence="3" type="ordered locus">DEHA2C06776g</name>
</gene>